<name>A0A4Q1BAK2_TREME</name>
<evidence type="ECO:0000313" key="2">
    <source>
        <dbReference type="EMBL" id="RXK34684.1"/>
    </source>
</evidence>
<reference evidence="2 3" key="1">
    <citation type="submission" date="2016-06" db="EMBL/GenBank/DDBJ databases">
        <title>Evolution of pathogenesis and genome organization in the Tremellales.</title>
        <authorList>
            <person name="Cuomo C."/>
            <person name="Litvintseva A."/>
            <person name="Heitman J."/>
            <person name="Chen Y."/>
            <person name="Sun S."/>
            <person name="Springer D."/>
            <person name="Dromer F."/>
            <person name="Young S."/>
            <person name="Zeng Q."/>
            <person name="Chapman S."/>
            <person name="Gujja S."/>
            <person name="Saif S."/>
            <person name="Birren B."/>
        </authorList>
    </citation>
    <scope>NUCLEOTIDE SEQUENCE [LARGE SCALE GENOMIC DNA]</scope>
    <source>
        <strain evidence="2 3">ATCC 28783</strain>
    </source>
</reference>
<dbReference type="Proteomes" id="UP000289152">
    <property type="component" value="Unassembled WGS sequence"/>
</dbReference>
<organism evidence="2 3">
    <name type="scientific">Tremella mesenterica</name>
    <name type="common">Jelly fungus</name>
    <dbReference type="NCBI Taxonomy" id="5217"/>
    <lineage>
        <taxon>Eukaryota</taxon>
        <taxon>Fungi</taxon>
        <taxon>Dikarya</taxon>
        <taxon>Basidiomycota</taxon>
        <taxon>Agaricomycotina</taxon>
        <taxon>Tremellomycetes</taxon>
        <taxon>Tremellales</taxon>
        <taxon>Tremellaceae</taxon>
        <taxon>Tremella</taxon>
    </lineage>
</organism>
<dbReference type="VEuPathDB" id="FungiDB:TREMEDRAFT_26117"/>
<proteinExistence type="predicted"/>
<evidence type="ECO:0000313" key="3">
    <source>
        <dbReference type="Proteomes" id="UP000289152"/>
    </source>
</evidence>
<dbReference type="InParanoid" id="A0A4Q1BAK2"/>
<accession>A0A4Q1BAK2</accession>
<protein>
    <submittedName>
        <fullName evidence="2">Uncharacterized protein</fullName>
    </submittedName>
</protein>
<comment type="caution">
    <text evidence="2">The sequence shown here is derived from an EMBL/GenBank/DDBJ whole genome shotgun (WGS) entry which is preliminary data.</text>
</comment>
<evidence type="ECO:0000256" key="1">
    <source>
        <dbReference type="SAM" id="MobiDB-lite"/>
    </source>
</evidence>
<sequence length="167" mass="18145">MFDGSVSVAGPITEFVEVSLGDGKLGEVRPIKLDVTTLCDADVVIGWEWMREEGVILNGGVNSISFPIPQSNDGESAMSFPQPQPNEGEDLPSPLPQTRDVASLAAIGLRTRTDETDLRGKDELEELSREEQDKLVQVVPEQYHQYIDVLNPKKGGETPPPLPGPPI</sequence>
<dbReference type="EMBL" id="SDIL01000221">
    <property type="protein sequence ID" value="RXK34684.1"/>
    <property type="molecule type" value="Genomic_DNA"/>
</dbReference>
<feature type="region of interest" description="Disordered" evidence="1">
    <location>
        <begin position="111"/>
        <end position="132"/>
    </location>
</feature>
<gene>
    <name evidence="2" type="ORF">M231_08059</name>
</gene>
<keyword evidence="3" id="KW-1185">Reference proteome</keyword>
<dbReference type="AlphaFoldDB" id="A0A4Q1BAK2"/>
<feature type="region of interest" description="Disordered" evidence="1">
    <location>
        <begin position="67"/>
        <end position="97"/>
    </location>
</feature>